<dbReference type="EMBL" id="JH767561">
    <property type="protein sequence ID" value="EON63146.1"/>
    <property type="molecule type" value="Genomic_DNA"/>
</dbReference>
<dbReference type="OMA" id="NDVEVHY"/>
<organism evidence="2 3">
    <name type="scientific">Coniosporium apollinis (strain CBS 100218)</name>
    <name type="common">Rock-inhabiting black yeast</name>
    <dbReference type="NCBI Taxonomy" id="1168221"/>
    <lineage>
        <taxon>Eukaryota</taxon>
        <taxon>Fungi</taxon>
        <taxon>Dikarya</taxon>
        <taxon>Ascomycota</taxon>
        <taxon>Pezizomycotina</taxon>
        <taxon>Dothideomycetes</taxon>
        <taxon>Dothideomycetes incertae sedis</taxon>
        <taxon>Coniosporium</taxon>
    </lineage>
</organism>
<dbReference type="InterPro" id="IPR052897">
    <property type="entry name" value="Sec-Metab_Biosynth_Hydrolase"/>
</dbReference>
<dbReference type="InterPro" id="IPR029058">
    <property type="entry name" value="AB_hydrolase_fold"/>
</dbReference>
<dbReference type="Proteomes" id="UP000016924">
    <property type="component" value="Unassembled WGS sequence"/>
</dbReference>
<dbReference type="Gene3D" id="3.40.50.1820">
    <property type="entry name" value="alpha/beta hydrolase"/>
    <property type="match status" value="1"/>
</dbReference>
<dbReference type="SUPFAM" id="SSF53474">
    <property type="entry name" value="alpha/beta-Hydrolases"/>
    <property type="match status" value="1"/>
</dbReference>
<accession>R7YNE5</accession>
<dbReference type="GeneID" id="19899684"/>
<feature type="domain" description="AB hydrolase-1" evidence="1">
    <location>
        <begin position="10"/>
        <end position="247"/>
    </location>
</feature>
<reference evidence="3" key="1">
    <citation type="submission" date="2012-06" db="EMBL/GenBank/DDBJ databases">
        <title>The genome sequence of Coniosporium apollinis CBS 100218.</title>
        <authorList>
            <consortium name="The Broad Institute Genome Sequencing Platform"/>
            <person name="Cuomo C."/>
            <person name="Gorbushina A."/>
            <person name="Noack S."/>
            <person name="Walker B."/>
            <person name="Young S.K."/>
            <person name="Zeng Q."/>
            <person name="Gargeya S."/>
            <person name="Fitzgerald M."/>
            <person name="Haas B."/>
            <person name="Abouelleil A."/>
            <person name="Alvarado L."/>
            <person name="Arachchi H.M."/>
            <person name="Berlin A.M."/>
            <person name="Chapman S.B."/>
            <person name="Goldberg J."/>
            <person name="Griggs A."/>
            <person name="Gujja S."/>
            <person name="Hansen M."/>
            <person name="Howarth C."/>
            <person name="Imamovic A."/>
            <person name="Larimer J."/>
            <person name="McCowan C."/>
            <person name="Montmayeur A."/>
            <person name="Murphy C."/>
            <person name="Neiman D."/>
            <person name="Pearson M."/>
            <person name="Priest M."/>
            <person name="Roberts A."/>
            <person name="Saif S."/>
            <person name="Shea T."/>
            <person name="Sisk P."/>
            <person name="Sykes S."/>
            <person name="Wortman J."/>
            <person name="Nusbaum C."/>
            <person name="Birren B."/>
        </authorList>
    </citation>
    <scope>NUCLEOTIDE SEQUENCE [LARGE SCALE GENOMIC DNA]</scope>
    <source>
        <strain evidence="3">CBS 100218</strain>
    </source>
</reference>
<protein>
    <recommendedName>
        <fullName evidence="1">AB hydrolase-1 domain-containing protein</fullName>
    </recommendedName>
</protein>
<gene>
    <name evidence="2" type="ORF">W97_02373</name>
</gene>
<keyword evidence="3" id="KW-1185">Reference proteome</keyword>
<dbReference type="InterPro" id="IPR000073">
    <property type="entry name" value="AB_hydrolase_1"/>
</dbReference>
<evidence type="ECO:0000313" key="2">
    <source>
        <dbReference type="EMBL" id="EON63146.1"/>
    </source>
</evidence>
<dbReference type="HOGENOM" id="CLU_046066_1_0_1"/>
<dbReference type="PANTHER" id="PTHR37017">
    <property type="entry name" value="AB HYDROLASE-1 DOMAIN-CONTAINING PROTEIN-RELATED"/>
    <property type="match status" value="1"/>
</dbReference>
<dbReference type="RefSeq" id="XP_007778463.1">
    <property type="nucleotide sequence ID" value="XM_007780273.1"/>
</dbReference>
<dbReference type="PANTHER" id="PTHR37017:SF13">
    <property type="entry name" value="AB HYDROLASE-1 DOMAIN-CONTAINING PROTEIN"/>
    <property type="match status" value="1"/>
</dbReference>
<evidence type="ECO:0000313" key="3">
    <source>
        <dbReference type="Proteomes" id="UP000016924"/>
    </source>
</evidence>
<sequence length="255" mass="27752">MPHPVRKPTILIIPGSFSPAHFYYGVVNSLKEAGYEAIVYDLPSASRKPPQEAATLADDAEFFHHKASLLADQGKKVVLVPHSYGGLVASECVKGLSKAEREAANRPGCVSKVVFLTCVIPPVGESLQSLMGTLLPEFIKVDGDFMYHEATGSARVNLSDLPYGKAIKLAAQFSHHSTPSFQNKLTYAGYRYIPSAFIVCDQDIVLPPSFQKSRVELLKRESGTNVKVVHCKSGHCPNLSMPETVAALVQEVLEE</sequence>
<name>R7YNE5_CONA1</name>
<dbReference type="STRING" id="1168221.R7YNE5"/>
<dbReference type="AlphaFoldDB" id="R7YNE5"/>
<dbReference type="OrthoDB" id="1263307at2759"/>
<dbReference type="eggNOG" id="ENOG502SJW1">
    <property type="taxonomic scope" value="Eukaryota"/>
</dbReference>
<proteinExistence type="predicted"/>
<evidence type="ECO:0000259" key="1">
    <source>
        <dbReference type="Pfam" id="PF12697"/>
    </source>
</evidence>
<dbReference type="Pfam" id="PF12697">
    <property type="entry name" value="Abhydrolase_6"/>
    <property type="match status" value="1"/>
</dbReference>